<comment type="similarity">
    <text evidence="2 6">Belongs to the dTDP-4-dehydrorhamnose reductase family.</text>
</comment>
<evidence type="ECO:0000256" key="6">
    <source>
        <dbReference type="RuleBase" id="RU364082"/>
    </source>
</evidence>
<feature type="domain" description="RmlD-like substrate binding" evidence="7">
    <location>
        <begin position="1"/>
        <end position="295"/>
    </location>
</feature>
<keyword evidence="6" id="KW-0560">Oxidoreductase</keyword>
<dbReference type="Proteomes" id="UP000007463">
    <property type="component" value="Chromosome"/>
</dbReference>
<evidence type="ECO:0000256" key="3">
    <source>
        <dbReference type="ARBA" id="ARBA00012929"/>
    </source>
</evidence>
<dbReference type="KEGG" id="fte:Fluta_2146"/>
<dbReference type="InterPro" id="IPR029903">
    <property type="entry name" value="RmlD-like-bd"/>
</dbReference>
<evidence type="ECO:0000313" key="9">
    <source>
        <dbReference type="Proteomes" id="UP000007463"/>
    </source>
</evidence>
<dbReference type="RefSeq" id="WP_013686902.1">
    <property type="nucleotide sequence ID" value="NC_015321.1"/>
</dbReference>
<name>F2I9X4_FLUTR</name>
<dbReference type="InterPro" id="IPR005913">
    <property type="entry name" value="dTDP_dehydrorham_reduct"/>
</dbReference>
<evidence type="ECO:0000313" key="8">
    <source>
        <dbReference type="EMBL" id="AEA44132.1"/>
    </source>
</evidence>
<proteinExistence type="inferred from homology"/>
<evidence type="ECO:0000259" key="7">
    <source>
        <dbReference type="Pfam" id="PF04321"/>
    </source>
</evidence>
<dbReference type="OrthoDB" id="9803892at2"/>
<organism evidence="8 9">
    <name type="scientific">Fluviicola taffensis (strain DSM 16823 / NCIMB 13979 / RW262)</name>
    <dbReference type="NCBI Taxonomy" id="755732"/>
    <lineage>
        <taxon>Bacteria</taxon>
        <taxon>Pseudomonadati</taxon>
        <taxon>Bacteroidota</taxon>
        <taxon>Flavobacteriia</taxon>
        <taxon>Flavobacteriales</taxon>
        <taxon>Crocinitomicaceae</taxon>
        <taxon>Fluviicola</taxon>
    </lineage>
</organism>
<reference evidence="9" key="2">
    <citation type="submission" date="2011-02" db="EMBL/GenBank/DDBJ databases">
        <title>The complete genome of Fluviicola taffensis DSM 16823.</title>
        <authorList>
            <consortium name="US DOE Joint Genome Institute (JGI-PGF)"/>
            <person name="Lucas S."/>
            <person name="Copeland A."/>
            <person name="Lapidus A."/>
            <person name="Bruce D."/>
            <person name="Goodwin L."/>
            <person name="Pitluck S."/>
            <person name="Kyrpides N."/>
            <person name="Mavromatis K."/>
            <person name="Ivanova N."/>
            <person name="Mikhailova N."/>
            <person name="Pagani I."/>
            <person name="Chertkov O."/>
            <person name="Detter J.C."/>
            <person name="Han C."/>
            <person name="Tapia R."/>
            <person name="Land M."/>
            <person name="Hauser L."/>
            <person name="Markowitz V."/>
            <person name="Cheng J.-F."/>
            <person name="Hugenholtz P."/>
            <person name="Woyke T."/>
            <person name="Wu D."/>
            <person name="Tindall B."/>
            <person name="Pomrenke H.G."/>
            <person name="Brambilla E."/>
            <person name="Klenk H.-P."/>
            <person name="Eisen J.A."/>
        </authorList>
    </citation>
    <scope>NUCLEOTIDE SEQUENCE [LARGE SCALE GENOMIC DNA]</scope>
    <source>
        <strain evidence="9">DSM 16823 / RW262 / RW262</strain>
    </source>
</reference>
<protein>
    <recommendedName>
        <fullName evidence="4 6">dTDP-4-dehydrorhamnose reductase</fullName>
        <ecNumber evidence="3 6">1.1.1.133</ecNumber>
    </recommendedName>
</protein>
<gene>
    <name evidence="8" type="ordered locus">Fluta_2146</name>
</gene>
<accession>F2I9X4</accession>
<dbReference type="GO" id="GO:0008831">
    <property type="term" value="F:dTDP-4-dehydrorhamnose reductase activity"/>
    <property type="evidence" value="ECO:0007669"/>
    <property type="project" value="UniProtKB-EC"/>
</dbReference>
<comment type="function">
    <text evidence="6">Catalyzes the reduction of dTDP-6-deoxy-L-lyxo-4-hexulose to yield dTDP-L-rhamnose.</text>
</comment>
<comment type="catalytic activity">
    <reaction evidence="5">
        <text>dTDP-beta-L-rhamnose + NADP(+) = dTDP-4-dehydro-beta-L-rhamnose + NADPH + H(+)</text>
        <dbReference type="Rhea" id="RHEA:21796"/>
        <dbReference type="ChEBI" id="CHEBI:15378"/>
        <dbReference type="ChEBI" id="CHEBI:57510"/>
        <dbReference type="ChEBI" id="CHEBI:57783"/>
        <dbReference type="ChEBI" id="CHEBI:58349"/>
        <dbReference type="ChEBI" id="CHEBI:62830"/>
        <dbReference type="EC" id="1.1.1.133"/>
    </reaction>
</comment>
<evidence type="ECO:0000256" key="2">
    <source>
        <dbReference type="ARBA" id="ARBA00010944"/>
    </source>
</evidence>
<dbReference type="STRING" id="755732.Fluta_2146"/>
<keyword evidence="9" id="KW-1185">Reference proteome</keyword>
<evidence type="ECO:0000256" key="1">
    <source>
        <dbReference type="ARBA" id="ARBA00004781"/>
    </source>
</evidence>
<dbReference type="UniPathway" id="UPA00124"/>
<dbReference type="CDD" id="cd05254">
    <property type="entry name" value="dTDP_HR_like_SDR_e"/>
    <property type="match status" value="1"/>
</dbReference>
<dbReference type="AlphaFoldDB" id="F2I9X4"/>
<reference evidence="8 9" key="1">
    <citation type="journal article" date="2011" name="Stand. Genomic Sci.">
        <title>Complete genome sequence of the gliding freshwater bacterium Fluviicola taffensis type strain (RW262).</title>
        <authorList>
            <person name="Woyke T."/>
            <person name="Chertkov O."/>
            <person name="Lapidus A."/>
            <person name="Nolan M."/>
            <person name="Lucas S."/>
            <person name="Del Rio T.G."/>
            <person name="Tice H."/>
            <person name="Cheng J.F."/>
            <person name="Tapia R."/>
            <person name="Han C."/>
            <person name="Goodwin L."/>
            <person name="Pitluck S."/>
            <person name="Liolios K."/>
            <person name="Pagani I."/>
            <person name="Ivanova N."/>
            <person name="Huntemann M."/>
            <person name="Mavromatis K."/>
            <person name="Mikhailova N."/>
            <person name="Pati A."/>
            <person name="Chen A."/>
            <person name="Palaniappan K."/>
            <person name="Land M."/>
            <person name="Hauser L."/>
            <person name="Brambilla E.M."/>
            <person name="Rohde M."/>
            <person name="Mwirichia R."/>
            <person name="Sikorski J."/>
            <person name="Tindall B.J."/>
            <person name="Goker M."/>
            <person name="Bristow J."/>
            <person name="Eisen J.A."/>
            <person name="Markowitz V."/>
            <person name="Hugenholtz P."/>
            <person name="Klenk H.P."/>
            <person name="Kyrpides N.C."/>
        </authorList>
    </citation>
    <scope>NUCLEOTIDE SEQUENCE [LARGE SCALE GENOMIC DNA]</scope>
    <source>
        <strain evidence="9">DSM 16823 / RW262 / RW262</strain>
    </source>
</reference>
<dbReference type="GO" id="GO:0019305">
    <property type="term" value="P:dTDP-rhamnose biosynthetic process"/>
    <property type="evidence" value="ECO:0007669"/>
    <property type="project" value="UniProtKB-UniPathway"/>
</dbReference>
<dbReference type="HOGENOM" id="CLU_045518_2_1_10"/>
<dbReference type="SUPFAM" id="SSF51735">
    <property type="entry name" value="NAD(P)-binding Rossmann-fold domains"/>
    <property type="match status" value="1"/>
</dbReference>
<keyword evidence="6" id="KW-0521">NADP</keyword>
<dbReference type="PANTHER" id="PTHR10491">
    <property type="entry name" value="DTDP-4-DEHYDRORHAMNOSE REDUCTASE"/>
    <property type="match status" value="1"/>
</dbReference>
<dbReference type="EMBL" id="CP002542">
    <property type="protein sequence ID" value="AEA44132.1"/>
    <property type="molecule type" value="Genomic_DNA"/>
</dbReference>
<evidence type="ECO:0000256" key="5">
    <source>
        <dbReference type="ARBA" id="ARBA00048200"/>
    </source>
</evidence>
<dbReference type="EC" id="1.1.1.133" evidence="3 6"/>
<comment type="pathway">
    <text evidence="1 6">Carbohydrate biosynthesis; dTDP-L-rhamnose biosynthesis.</text>
</comment>
<sequence length="301" mass="33558">MKILITGSNGLLGQKIVKRCLKHHISFIATSKGVNRNPECPSENYIELDLVNSEEVEALIKAQKPTAIIHTAALTNVDYCELHPEECYFVNVRASNVLFEAAKKVKAHFQLLSTDFVFDGENGPYKEDDTVNPLSIYAQSKVDAEELLLNDSDTNWSIARTIIVYGTGFGLSRSNMILWALEALPKGEVMKLVDDQFRAPTWADDLAYGCVEIIKRNERGIFHLSGPVTRSVKAIVEEVGKALELENIAIETISSTTLNQAAKRPPRTGFDLSKAAQKLDYLPLDIQESIPLLLRDIDYYS</sequence>
<dbReference type="PANTHER" id="PTHR10491:SF4">
    <property type="entry name" value="METHIONINE ADENOSYLTRANSFERASE 2 SUBUNIT BETA"/>
    <property type="match status" value="1"/>
</dbReference>
<dbReference type="Pfam" id="PF04321">
    <property type="entry name" value="RmlD_sub_bind"/>
    <property type="match status" value="1"/>
</dbReference>
<dbReference type="InterPro" id="IPR036291">
    <property type="entry name" value="NAD(P)-bd_dom_sf"/>
</dbReference>
<evidence type="ECO:0000256" key="4">
    <source>
        <dbReference type="ARBA" id="ARBA00017099"/>
    </source>
</evidence>
<dbReference type="Gene3D" id="3.40.50.720">
    <property type="entry name" value="NAD(P)-binding Rossmann-like Domain"/>
    <property type="match status" value="1"/>
</dbReference>
<dbReference type="eggNOG" id="COG1091">
    <property type="taxonomic scope" value="Bacteria"/>
</dbReference>